<organism evidence="18 19">
    <name type="scientific">Orchesella cincta</name>
    <name type="common">Springtail</name>
    <name type="synonym">Podura cincta</name>
    <dbReference type="NCBI Taxonomy" id="48709"/>
    <lineage>
        <taxon>Eukaryota</taxon>
        <taxon>Metazoa</taxon>
        <taxon>Ecdysozoa</taxon>
        <taxon>Arthropoda</taxon>
        <taxon>Hexapoda</taxon>
        <taxon>Collembola</taxon>
        <taxon>Entomobryomorpha</taxon>
        <taxon>Entomobryoidea</taxon>
        <taxon>Orchesellidae</taxon>
        <taxon>Orchesellinae</taxon>
        <taxon>Orchesella</taxon>
    </lineage>
</organism>
<comment type="similarity">
    <text evidence="13">Belongs to the cholesterol 7-desaturase family.</text>
</comment>
<protein>
    <recommendedName>
        <fullName evidence="14">cholesterol 7-desaturase</fullName>
        <ecNumber evidence="14">1.14.19.21</ecNumber>
    </recommendedName>
</protein>
<dbReference type="OrthoDB" id="426882at2759"/>
<proteinExistence type="inferred from homology"/>
<dbReference type="Pfam" id="PF19298">
    <property type="entry name" value="KshA_C"/>
    <property type="match status" value="1"/>
</dbReference>
<keyword evidence="5" id="KW-0001">2Fe-2S</keyword>
<dbReference type="UniPathway" id="UPA01020"/>
<comment type="caution">
    <text evidence="18">The sequence shown here is derived from an EMBL/GenBank/DDBJ whole genome shotgun (WGS) entry which is preliminary data.</text>
</comment>
<dbReference type="EMBL" id="LJIJ01000462">
    <property type="protein sequence ID" value="ODM97218.1"/>
    <property type="molecule type" value="Genomic_DNA"/>
</dbReference>
<evidence type="ECO:0000256" key="3">
    <source>
        <dbReference type="ARBA" id="ARBA00004972"/>
    </source>
</evidence>
<comment type="subcellular location">
    <subcellularLocation>
        <location evidence="2">Membrane</location>
    </subcellularLocation>
</comment>
<feature type="non-terminal residue" evidence="18">
    <location>
        <position position="379"/>
    </location>
</feature>
<dbReference type="InterPro" id="IPR050584">
    <property type="entry name" value="Cholesterol_7-desaturase"/>
</dbReference>
<dbReference type="PANTHER" id="PTHR21266:SF32">
    <property type="entry name" value="CHOLESTEROL 7-DESATURASE NVD"/>
    <property type="match status" value="1"/>
</dbReference>
<evidence type="ECO:0000256" key="11">
    <source>
        <dbReference type="ARBA" id="ARBA00023136"/>
    </source>
</evidence>
<dbReference type="GO" id="GO:0005737">
    <property type="term" value="C:cytoplasm"/>
    <property type="evidence" value="ECO:0007669"/>
    <property type="project" value="TreeGrafter"/>
</dbReference>
<evidence type="ECO:0000259" key="17">
    <source>
        <dbReference type="PROSITE" id="PS51296"/>
    </source>
</evidence>
<evidence type="ECO:0000256" key="2">
    <source>
        <dbReference type="ARBA" id="ARBA00004370"/>
    </source>
</evidence>
<gene>
    <name evidence="18" type="ORF">Ocin01_09462</name>
</gene>
<feature type="non-terminal residue" evidence="18">
    <location>
        <position position="1"/>
    </location>
</feature>
<keyword evidence="7" id="KW-1133">Transmembrane helix</keyword>
<evidence type="ECO:0000256" key="14">
    <source>
        <dbReference type="ARBA" id="ARBA00026095"/>
    </source>
</evidence>
<dbReference type="STRING" id="48709.A0A1D2MW83"/>
<sequence length="379" mass="43690">PYDLFRDYTELGFEHVTGRHQFGNDLIKRQQINWHMKRRKIGDLPPAYPNGWFAIFESDELVTNTVKEVYALGLNLVAWRGKSGKAYVSDAYCPHLGAHLGVDGIVRDECIQCPFHGWKFDGCSGKLMRIPNIDSVPAAKLKMWTVHESSGFWPDICEEVENGEWKYRGRSEFRVACHIQEIPENGPDSGHLNVVHSSLVTEGSVPNESWVKWKFLKHVFSATWTPNTENGREHEALMLVNHHLLLFNKIPFVNVSVKVSQIGPGIVQMHFDTIFGKGILVQNVTPLGPMMQRVVHRFYSAPTFIHPLGLLVLQSEGVQFSRDVRIWNRKTFLRIPLLTKEDKQIRTFRRWYSQFYSENSPKLKVRSETDDCKNGRLNF</sequence>
<dbReference type="Gene3D" id="2.102.10.10">
    <property type="entry name" value="Rieske [2Fe-2S] iron-sulphur domain"/>
    <property type="match status" value="1"/>
</dbReference>
<dbReference type="InterPro" id="IPR036922">
    <property type="entry name" value="Rieske_2Fe-2S_sf"/>
</dbReference>
<comment type="pathway">
    <text evidence="3">Hormone biosynthesis.</text>
</comment>
<name>A0A1D2MW83_ORCCI</name>
<keyword evidence="11" id="KW-0472">Membrane</keyword>
<evidence type="ECO:0000256" key="10">
    <source>
        <dbReference type="ARBA" id="ARBA00023014"/>
    </source>
</evidence>
<keyword evidence="19" id="KW-1185">Reference proteome</keyword>
<evidence type="ECO:0000256" key="12">
    <source>
        <dbReference type="ARBA" id="ARBA00025712"/>
    </source>
</evidence>
<dbReference type="AlphaFoldDB" id="A0A1D2MW83"/>
<dbReference type="InterPro" id="IPR045605">
    <property type="entry name" value="KshA-like_C"/>
</dbReference>
<dbReference type="SUPFAM" id="SSF55961">
    <property type="entry name" value="Bet v1-like"/>
    <property type="match status" value="1"/>
</dbReference>
<dbReference type="GO" id="GO:0170056">
    <property type="term" value="F:cholesterol 7-desaturase [NAD(P)H] activity"/>
    <property type="evidence" value="ECO:0007669"/>
    <property type="project" value="UniProtKB-EC"/>
</dbReference>
<dbReference type="GO" id="GO:0051537">
    <property type="term" value="F:2 iron, 2 sulfur cluster binding"/>
    <property type="evidence" value="ECO:0007669"/>
    <property type="project" value="UniProtKB-KW"/>
</dbReference>
<keyword evidence="4" id="KW-0812">Transmembrane</keyword>
<evidence type="ECO:0000256" key="4">
    <source>
        <dbReference type="ARBA" id="ARBA00022692"/>
    </source>
</evidence>
<comment type="catalytic activity">
    <reaction evidence="15">
        <text>cholesterol + NADH + O2 + H(+) = 7-dehydrocholesterol + NAD(+) + 2 H2O</text>
        <dbReference type="Rhea" id="RHEA:51644"/>
        <dbReference type="ChEBI" id="CHEBI:15377"/>
        <dbReference type="ChEBI" id="CHEBI:15378"/>
        <dbReference type="ChEBI" id="CHEBI:15379"/>
        <dbReference type="ChEBI" id="CHEBI:16113"/>
        <dbReference type="ChEBI" id="CHEBI:17759"/>
        <dbReference type="ChEBI" id="CHEBI:57540"/>
        <dbReference type="ChEBI" id="CHEBI:57945"/>
        <dbReference type="EC" id="1.14.19.21"/>
    </reaction>
    <physiologicalReaction direction="left-to-right" evidence="15">
        <dbReference type="Rhea" id="RHEA:51645"/>
    </physiologicalReaction>
</comment>
<comment type="cofactor">
    <cofactor evidence="1">
        <name>Fe cation</name>
        <dbReference type="ChEBI" id="CHEBI:24875"/>
    </cofactor>
</comment>
<evidence type="ECO:0000256" key="9">
    <source>
        <dbReference type="ARBA" id="ARBA00023004"/>
    </source>
</evidence>
<dbReference type="Gene3D" id="3.90.380.10">
    <property type="entry name" value="Naphthalene 1,2-dioxygenase Alpha Subunit, Chain A, domain 1"/>
    <property type="match status" value="1"/>
</dbReference>
<dbReference type="Pfam" id="PF00355">
    <property type="entry name" value="Rieske"/>
    <property type="match status" value="1"/>
</dbReference>
<evidence type="ECO:0000256" key="15">
    <source>
        <dbReference type="ARBA" id="ARBA00047853"/>
    </source>
</evidence>
<keyword evidence="8" id="KW-0560">Oxidoreductase</keyword>
<dbReference type="SUPFAM" id="SSF50022">
    <property type="entry name" value="ISP domain"/>
    <property type="match status" value="1"/>
</dbReference>
<evidence type="ECO:0000256" key="7">
    <source>
        <dbReference type="ARBA" id="ARBA00022989"/>
    </source>
</evidence>
<evidence type="ECO:0000313" key="18">
    <source>
        <dbReference type="EMBL" id="ODM97218.1"/>
    </source>
</evidence>
<evidence type="ECO:0000256" key="16">
    <source>
        <dbReference type="ARBA" id="ARBA00049548"/>
    </source>
</evidence>
<dbReference type="GO" id="GO:0046872">
    <property type="term" value="F:metal ion binding"/>
    <property type="evidence" value="ECO:0007669"/>
    <property type="project" value="UniProtKB-KW"/>
</dbReference>
<comment type="catalytic activity">
    <reaction evidence="16">
        <text>cholesterol + NADPH + O2 + H(+) = 7-dehydrocholesterol + NADP(+) + 2 H2O</text>
        <dbReference type="Rhea" id="RHEA:45024"/>
        <dbReference type="ChEBI" id="CHEBI:15377"/>
        <dbReference type="ChEBI" id="CHEBI:15378"/>
        <dbReference type="ChEBI" id="CHEBI:15379"/>
        <dbReference type="ChEBI" id="CHEBI:16113"/>
        <dbReference type="ChEBI" id="CHEBI:17759"/>
        <dbReference type="ChEBI" id="CHEBI:57783"/>
        <dbReference type="ChEBI" id="CHEBI:58349"/>
        <dbReference type="EC" id="1.14.19.21"/>
    </reaction>
    <physiologicalReaction direction="left-to-right" evidence="16">
        <dbReference type="Rhea" id="RHEA:45025"/>
    </physiologicalReaction>
</comment>
<evidence type="ECO:0000256" key="5">
    <source>
        <dbReference type="ARBA" id="ARBA00022714"/>
    </source>
</evidence>
<evidence type="ECO:0000256" key="6">
    <source>
        <dbReference type="ARBA" id="ARBA00022723"/>
    </source>
</evidence>
<keyword evidence="9" id="KW-0408">Iron</keyword>
<dbReference type="OMA" id="NGWIPVM"/>
<keyword evidence="10" id="KW-0411">Iron-sulfur</keyword>
<reference evidence="18 19" key="1">
    <citation type="journal article" date="2016" name="Genome Biol. Evol.">
        <title>Gene Family Evolution Reflects Adaptation to Soil Environmental Stressors in the Genome of the Collembolan Orchesella cincta.</title>
        <authorList>
            <person name="Faddeeva-Vakhrusheva A."/>
            <person name="Derks M.F."/>
            <person name="Anvar S.Y."/>
            <person name="Agamennone V."/>
            <person name="Suring W."/>
            <person name="Smit S."/>
            <person name="van Straalen N.M."/>
            <person name="Roelofs D."/>
        </authorList>
    </citation>
    <scope>NUCLEOTIDE SEQUENCE [LARGE SCALE GENOMIC DNA]</scope>
    <source>
        <tissue evidence="18">Mixed pool</tissue>
    </source>
</reference>
<accession>A0A1D2MW83</accession>
<comment type="pathway">
    <text evidence="12">Steroid hormone biosynthesis; dafachronic acid biosynthesis.</text>
</comment>
<feature type="domain" description="Rieske" evidence="17">
    <location>
        <begin position="52"/>
        <end position="144"/>
    </location>
</feature>
<evidence type="ECO:0000256" key="13">
    <source>
        <dbReference type="ARBA" id="ARBA00025729"/>
    </source>
</evidence>
<evidence type="ECO:0000256" key="8">
    <source>
        <dbReference type="ARBA" id="ARBA00023002"/>
    </source>
</evidence>
<keyword evidence="6" id="KW-0479">Metal-binding</keyword>
<evidence type="ECO:0000313" key="19">
    <source>
        <dbReference type="Proteomes" id="UP000094527"/>
    </source>
</evidence>
<dbReference type="GO" id="GO:0008203">
    <property type="term" value="P:cholesterol metabolic process"/>
    <property type="evidence" value="ECO:0007669"/>
    <property type="project" value="InterPro"/>
</dbReference>
<dbReference type="EC" id="1.14.19.21" evidence="14"/>
<dbReference type="Proteomes" id="UP000094527">
    <property type="component" value="Unassembled WGS sequence"/>
</dbReference>
<dbReference type="InterPro" id="IPR017941">
    <property type="entry name" value="Rieske_2Fe-2S"/>
</dbReference>
<evidence type="ECO:0000256" key="1">
    <source>
        <dbReference type="ARBA" id="ARBA00001962"/>
    </source>
</evidence>
<dbReference type="PANTHER" id="PTHR21266">
    <property type="entry name" value="IRON-SULFUR DOMAIN CONTAINING PROTEIN"/>
    <property type="match status" value="1"/>
</dbReference>
<dbReference type="PROSITE" id="PS51296">
    <property type="entry name" value="RIESKE"/>
    <property type="match status" value="1"/>
</dbReference>
<dbReference type="GO" id="GO:0016020">
    <property type="term" value="C:membrane"/>
    <property type="evidence" value="ECO:0007669"/>
    <property type="project" value="UniProtKB-SubCell"/>
</dbReference>